<dbReference type="PANTHER" id="PTHR43881">
    <property type="entry name" value="GAMMA-GLUTAMYLTRANSPEPTIDASE (AFU_ORTHOLOGUE AFUA_4G13580)"/>
    <property type="match status" value="1"/>
</dbReference>
<protein>
    <submittedName>
        <fullName evidence="1">Gamma-glutamyltranspeptidase</fullName>
    </submittedName>
</protein>
<accession>A0A5Q2RBM9</accession>
<organism evidence="1 2">
    <name type="scientific">Actinomarinicola tropica</name>
    <dbReference type="NCBI Taxonomy" id="2789776"/>
    <lineage>
        <taxon>Bacteria</taxon>
        <taxon>Bacillati</taxon>
        <taxon>Actinomycetota</taxon>
        <taxon>Acidimicrobiia</taxon>
        <taxon>Acidimicrobiales</taxon>
        <taxon>Iamiaceae</taxon>
        <taxon>Actinomarinicola</taxon>
    </lineage>
</organism>
<dbReference type="AlphaFoldDB" id="A0A5Q2RBM9"/>
<dbReference type="Gene3D" id="3.60.20.40">
    <property type="match status" value="1"/>
</dbReference>
<dbReference type="Proteomes" id="UP000334019">
    <property type="component" value="Chromosome"/>
</dbReference>
<sequence>MPSLHTYRSMKGMVCSVDHLASQAGIAVLRAGGSAADAAVAMSAVLAVTTQHMCGMGGDLLALVHHADGSDPDCLNSSGRAGRGADPERLRAAGHTRMPLDEEIQTVTVPGCVDGWLALHERHGRLPLAEVLEPARAYAAEGFPASPHLAATVPRILHVDGADDYRRGPIRPGTIITRPGVARTLAAIADGGRAAFYEGEFGEGLLRVGDGLFSAEDLRRSQADWVEALGLDVWGHRTWTVPPNSQGYLSLAAARIAELAGMSPGDAPEPGTAEWVHLLVEASRLAGHDRPAVLHDAADGCSLLADERLVPRAARIDPDRRGDLPPLAEGGGTIYLCAADGEGQAVSLIQSNARGWGAHIAVPEVGIFLHNRGLGFSLEPGHPAELAPGRRPPHTLSPALVQRTDGSLRAVLGTMGGDTQPQVVLQMLARLLLHDQSAGRIVPAPRWRLGSGGFDTWADGGPGTVAIEDDAPPAWAEGLAARGHVVERDPAWSTDHGHAHLIERGEDGVLAGMHDPRALTGGTATW</sequence>
<dbReference type="Gene3D" id="1.10.246.130">
    <property type="match status" value="1"/>
</dbReference>
<name>A0A5Q2RBM9_9ACTN</name>
<reference evidence="1 2" key="1">
    <citation type="submission" date="2019-11" db="EMBL/GenBank/DDBJ databases">
        <authorList>
            <person name="He Y."/>
        </authorList>
    </citation>
    <scope>NUCLEOTIDE SEQUENCE [LARGE SCALE GENOMIC DNA]</scope>
    <source>
        <strain evidence="1 2">SCSIO 58843</strain>
    </source>
</reference>
<dbReference type="PRINTS" id="PR01210">
    <property type="entry name" value="GGTRANSPTASE"/>
</dbReference>
<dbReference type="PANTHER" id="PTHR43881:SF5">
    <property type="entry name" value="GAMMA-GLUTAMYLTRANSPEPTIDASE"/>
    <property type="match status" value="1"/>
</dbReference>
<dbReference type="InterPro" id="IPR029055">
    <property type="entry name" value="Ntn_hydrolases_N"/>
</dbReference>
<dbReference type="InterPro" id="IPR043137">
    <property type="entry name" value="GGT_ssub_C"/>
</dbReference>
<evidence type="ECO:0000313" key="1">
    <source>
        <dbReference type="EMBL" id="QGG94279.1"/>
    </source>
</evidence>
<dbReference type="Pfam" id="PF01019">
    <property type="entry name" value="G_glu_transpept"/>
    <property type="match status" value="1"/>
</dbReference>
<dbReference type="RefSeq" id="WP_153758385.1">
    <property type="nucleotide sequence ID" value="NZ_CP045851.1"/>
</dbReference>
<evidence type="ECO:0000313" key="2">
    <source>
        <dbReference type="Proteomes" id="UP000334019"/>
    </source>
</evidence>
<proteinExistence type="predicted"/>
<dbReference type="SUPFAM" id="SSF56235">
    <property type="entry name" value="N-terminal nucleophile aminohydrolases (Ntn hydrolases)"/>
    <property type="match status" value="1"/>
</dbReference>
<dbReference type="KEGG" id="atq:GH723_03730"/>
<dbReference type="InterPro" id="IPR043138">
    <property type="entry name" value="GGT_lsub"/>
</dbReference>
<gene>
    <name evidence="1" type="ORF">GH723_03730</name>
</gene>
<dbReference type="InterPro" id="IPR052896">
    <property type="entry name" value="GGT-like_enzyme"/>
</dbReference>
<keyword evidence="2" id="KW-1185">Reference proteome</keyword>
<dbReference type="EMBL" id="CP045851">
    <property type="protein sequence ID" value="QGG94279.1"/>
    <property type="molecule type" value="Genomic_DNA"/>
</dbReference>